<reference evidence="1 2" key="1">
    <citation type="submission" date="2021-01" db="EMBL/GenBank/DDBJ databases">
        <title>011410 draft genome.</title>
        <authorList>
            <person name="Lang L."/>
        </authorList>
    </citation>
    <scope>NUCLEOTIDE SEQUENCE [LARGE SCALE GENOMIC DNA]</scope>
    <source>
        <strain evidence="1 2">KCTC 42845</strain>
    </source>
</reference>
<organism evidence="1 2">
    <name type="scientific">Paracoccus aerius</name>
    <dbReference type="NCBI Taxonomy" id="1915382"/>
    <lineage>
        <taxon>Bacteria</taxon>
        <taxon>Pseudomonadati</taxon>
        <taxon>Pseudomonadota</taxon>
        <taxon>Alphaproteobacteria</taxon>
        <taxon>Rhodobacterales</taxon>
        <taxon>Paracoccaceae</taxon>
        <taxon>Paracoccus</taxon>
    </lineage>
</organism>
<evidence type="ECO:0000313" key="2">
    <source>
        <dbReference type="Proteomes" id="UP000644749"/>
    </source>
</evidence>
<comment type="caution">
    <text evidence="1">The sequence shown here is derived from an EMBL/GenBank/DDBJ whole genome shotgun (WGS) entry which is preliminary data.</text>
</comment>
<name>A0ABS1SB20_9RHOB</name>
<keyword evidence="2" id="KW-1185">Reference proteome</keyword>
<dbReference type="RefSeq" id="WP_191313165.1">
    <property type="nucleotide sequence ID" value="NZ_BNCL01000046.1"/>
</dbReference>
<protein>
    <submittedName>
        <fullName evidence="1">Uncharacterized protein</fullName>
    </submittedName>
</protein>
<dbReference type="EMBL" id="JAESHT010000044">
    <property type="protein sequence ID" value="MBL3675735.1"/>
    <property type="molecule type" value="Genomic_DNA"/>
</dbReference>
<accession>A0ABS1SB20</accession>
<proteinExistence type="predicted"/>
<gene>
    <name evidence="1" type="ORF">JL111_19930</name>
</gene>
<sequence length="189" mass="21351">MRRIQHGFGNISSTPKLIDQSDVAPRNTSCQILYSDQSRITAAISGSDIRNIMLEAVVPRFKTLRAAATSKMLIQQWAALIANETPIFSRQIGRSLASRRSAVRRETASLAQFSSNQWLKKLAILETFKGYVPVTPLLNITTILGSIERCVQDYNDRYRYLGLKCPRFVSSLQLKQQPPEYQVNRSKST</sequence>
<evidence type="ECO:0000313" key="1">
    <source>
        <dbReference type="EMBL" id="MBL3675735.1"/>
    </source>
</evidence>
<dbReference type="Proteomes" id="UP000644749">
    <property type="component" value="Unassembled WGS sequence"/>
</dbReference>